<dbReference type="PANTHER" id="PTHR12400:SF107">
    <property type="entry name" value="KINASE"/>
    <property type="match status" value="1"/>
</dbReference>
<dbReference type="OrthoDB" id="338650at2759"/>
<name>A0A8J4PMP6_9MYCE</name>
<dbReference type="AlphaFoldDB" id="A0A8J4PMP6"/>
<evidence type="ECO:0000256" key="5">
    <source>
        <dbReference type="SAM" id="Coils"/>
    </source>
</evidence>
<dbReference type="GO" id="GO:0005737">
    <property type="term" value="C:cytoplasm"/>
    <property type="evidence" value="ECO:0007669"/>
    <property type="project" value="TreeGrafter"/>
</dbReference>
<comment type="similarity">
    <text evidence="1 4">Belongs to the inositol phosphokinase (IPK) family.</text>
</comment>
<organism evidence="6 7">
    <name type="scientific">Polysphondylium violaceum</name>
    <dbReference type="NCBI Taxonomy" id="133409"/>
    <lineage>
        <taxon>Eukaryota</taxon>
        <taxon>Amoebozoa</taxon>
        <taxon>Evosea</taxon>
        <taxon>Eumycetozoa</taxon>
        <taxon>Dictyostelia</taxon>
        <taxon>Dictyosteliales</taxon>
        <taxon>Dictyosteliaceae</taxon>
        <taxon>Polysphondylium</taxon>
    </lineage>
</organism>
<feature type="coiled-coil region" evidence="5">
    <location>
        <begin position="119"/>
        <end position="146"/>
    </location>
</feature>
<dbReference type="InterPro" id="IPR005522">
    <property type="entry name" value="IPK"/>
</dbReference>
<dbReference type="EC" id="2.7.-.-" evidence="4"/>
<evidence type="ECO:0000256" key="3">
    <source>
        <dbReference type="ARBA" id="ARBA00022777"/>
    </source>
</evidence>
<evidence type="ECO:0000313" key="6">
    <source>
        <dbReference type="EMBL" id="KAF2070008.1"/>
    </source>
</evidence>
<evidence type="ECO:0000256" key="1">
    <source>
        <dbReference type="ARBA" id="ARBA00007374"/>
    </source>
</evidence>
<reference evidence="6" key="1">
    <citation type="submission" date="2020-01" db="EMBL/GenBank/DDBJ databases">
        <title>Development of genomics and gene disruption for Polysphondylium violaceum indicates a role for the polyketide synthase stlB in stalk morphogenesis.</title>
        <authorList>
            <person name="Narita B."/>
            <person name="Kawabe Y."/>
            <person name="Kin K."/>
            <person name="Saito T."/>
            <person name="Gibbs R."/>
            <person name="Kuspa A."/>
            <person name="Muzny D."/>
            <person name="Queller D."/>
            <person name="Richards S."/>
            <person name="Strassman J."/>
            <person name="Sucgang R."/>
            <person name="Worley K."/>
            <person name="Schaap P."/>
        </authorList>
    </citation>
    <scope>NUCLEOTIDE SEQUENCE</scope>
    <source>
        <strain evidence="6">QSvi11</strain>
    </source>
</reference>
<accession>A0A8J4PMP6</accession>
<keyword evidence="5" id="KW-0175">Coiled coil</keyword>
<dbReference type="SUPFAM" id="SSF56104">
    <property type="entry name" value="SAICAR synthase-like"/>
    <property type="match status" value="1"/>
</dbReference>
<evidence type="ECO:0000313" key="7">
    <source>
        <dbReference type="Proteomes" id="UP000695562"/>
    </source>
</evidence>
<dbReference type="GO" id="GO:0051765">
    <property type="term" value="F:inositol tetrakisphosphate kinase activity"/>
    <property type="evidence" value="ECO:0007669"/>
    <property type="project" value="TreeGrafter"/>
</dbReference>
<proteinExistence type="inferred from homology"/>
<evidence type="ECO:0000256" key="2">
    <source>
        <dbReference type="ARBA" id="ARBA00022679"/>
    </source>
</evidence>
<keyword evidence="7" id="KW-1185">Reference proteome</keyword>
<dbReference type="PANTHER" id="PTHR12400">
    <property type="entry name" value="INOSITOL POLYPHOSPHATE KINASE"/>
    <property type="match status" value="1"/>
</dbReference>
<dbReference type="InterPro" id="IPR038286">
    <property type="entry name" value="IPK_sf"/>
</dbReference>
<dbReference type="Pfam" id="PF03770">
    <property type="entry name" value="IPK"/>
    <property type="match status" value="1"/>
</dbReference>
<sequence>MGNDSNSTNSNSSSSKFNVVAGSTTFMKYDEGGKVLKTSTPTERDFYISLNKTLDNPLLQLIPKFYGVETRDNKEFLILQDLTYGYSKPCIADIKLGLTHHDVNLDTIYPSQSSTTDNNDNDNDNNQSYEQLIKNAKSLQKKANSDSWLVSKYITTPKLGFCICGSQKYNLKKQEFEKFQKEQGRTLTECTVIDKIKQFFSNEQSNQIRDDIVHLIVKRLELFKDYFENNPDFRFRSTSILLIYEGDIGSEIKCDIRLIDFAHAKPFPNHLKQFSSRLSNYNNSYSNSNNSSNEESKTIQKEDDPLFPIDGGFLFGISNLLKIISSFLE</sequence>
<dbReference type="GO" id="GO:0032958">
    <property type="term" value="P:inositol phosphate biosynthetic process"/>
    <property type="evidence" value="ECO:0007669"/>
    <property type="project" value="InterPro"/>
</dbReference>
<comment type="caution">
    <text evidence="6">The sequence shown here is derived from an EMBL/GenBank/DDBJ whole genome shotgun (WGS) entry which is preliminary data.</text>
</comment>
<evidence type="ECO:0000256" key="4">
    <source>
        <dbReference type="RuleBase" id="RU363090"/>
    </source>
</evidence>
<protein>
    <recommendedName>
        <fullName evidence="4">Kinase</fullName>
        <ecNumber evidence="4">2.7.-.-</ecNumber>
    </recommendedName>
</protein>
<keyword evidence="2 4" id="KW-0808">Transferase</keyword>
<dbReference type="GO" id="GO:0005634">
    <property type="term" value="C:nucleus"/>
    <property type="evidence" value="ECO:0007669"/>
    <property type="project" value="TreeGrafter"/>
</dbReference>
<keyword evidence="3 4" id="KW-0418">Kinase</keyword>
<dbReference type="EMBL" id="AJWJ01000558">
    <property type="protein sequence ID" value="KAF2070008.1"/>
    <property type="molecule type" value="Genomic_DNA"/>
</dbReference>
<dbReference type="Proteomes" id="UP000695562">
    <property type="component" value="Unassembled WGS sequence"/>
</dbReference>
<dbReference type="Gene3D" id="3.30.470.160">
    <property type="entry name" value="Inositol polyphosphate kinase"/>
    <property type="match status" value="1"/>
</dbReference>
<dbReference type="GO" id="GO:0008440">
    <property type="term" value="F:inositol-1,4,5-trisphosphate 3-kinase activity"/>
    <property type="evidence" value="ECO:0007669"/>
    <property type="project" value="TreeGrafter"/>
</dbReference>
<gene>
    <name evidence="6" type="ORF">CYY_008678</name>
</gene>